<reference evidence="3 4" key="1">
    <citation type="journal article" date="2010" name="Stand. Genomic Sci.">
        <title>Complete genome sequence of Haliangium ochraceum type strain (SMP-2).</title>
        <authorList>
            <consortium name="US DOE Joint Genome Institute (JGI-PGF)"/>
            <person name="Ivanova N."/>
            <person name="Daum C."/>
            <person name="Lang E."/>
            <person name="Abt B."/>
            <person name="Kopitz M."/>
            <person name="Saunders E."/>
            <person name="Lapidus A."/>
            <person name="Lucas S."/>
            <person name="Glavina Del Rio T."/>
            <person name="Nolan M."/>
            <person name="Tice H."/>
            <person name="Copeland A."/>
            <person name="Cheng J.F."/>
            <person name="Chen F."/>
            <person name="Bruce D."/>
            <person name="Goodwin L."/>
            <person name="Pitluck S."/>
            <person name="Mavromatis K."/>
            <person name="Pati A."/>
            <person name="Mikhailova N."/>
            <person name="Chen A."/>
            <person name="Palaniappan K."/>
            <person name="Land M."/>
            <person name="Hauser L."/>
            <person name="Chang Y.J."/>
            <person name="Jeffries C.D."/>
            <person name="Detter J.C."/>
            <person name="Brettin T."/>
            <person name="Rohde M."/>
            <person name="Goker M."/>
            <person name="Bristow J."/>
            <person name="Markowitz V."/>
            <person name="Eisen J.A."/>
            <person name="Hugenholtz P."/>
            <person name="Kyrpides N.C."/>
            <person name="Klenk H.P."/>
        </authorList>
    </citation>
    <scope>NUCLEOTIDE SEQUENCE [LARGE SCALE GENOMIC DNA]</scope>
    <source>
        <strain evidence="4">DSM 14365 / CIP 107738 / JCM 11303 / AJ 13395 / SMP-2</strain>
    </source>
</reference>
<dbReference type="AlphaFoldDB" id="D0LTB8"/>
<dbReference type="HOGENOM" id="CLU_1666970_0_0_7"/>
<evidence type="ECO:0000259" key="2">
    <source>
        <dbReference type="Pfam" id="PF03992"/>
    </source>
</evidence>
<dbReference type="Gene3D" id="3.30.70.100">
    <property type="match status" value="1"/>
</dbReference>
<dbReference type="InterPro" id="IPR007138">
    <property type="entry name" value="ABM_dom"/>
</dbReference>
<dbReference type="KEGG" id="hoh:Hoch_1253"/>
<dbReference type="PROSITE" id="PS51257">
    <property type="entry name" value="PROKAR_LIPOPROTEIN"/>
    <property type="match status" value="1"/>
</dbReference>
<dbReference type="Pfam" id="PF03992">
    <property type="entry name" value="ABM"/>
    <property type="match status" value="1"/>
</dbReference>
<dbReference type="STRING" id="502025.Hoch_1253"/>
<organism evidence="3 4">
    <name type="scientific">Haliangium ochraceum (strain DSM 14365 / JCM 11303 / SMP-2)</name>
    <dbReference type="NCBI Taxonomy" id="502025"/>
    <lineage>
        <taxon>Bacteria</taxon>
        <taxon>Pseudomonadati</taxon>
        <taxon>Myxococcota</taxon>
        <taxon>Polyangia</taxon>
        <taxon>Haliangiales</taxon>
        <taxon>Kofleriaceae</taxon>
        <taxon>Haliangium</taxon>
    </lineage>
</organism>
<keyword evidence="1" id="KW-0732">Signal</keyword>
<evidence type="ECO:0000256" key="1">
    <source>
        <dbReference type="SAM" id="SignalP"/>
    </source>
</evidence>
<protein>
    <recommendedName>
        <fullName evidence="2">ABM domain-containing protein</fullName>
    </recommendedName>
</protein>
<evidence type="ECO:0000313" key="3">
    <source>
        <dbReference type="EMBL" id="ACY13813.1"/>
    </source>
</evidence>
<dbReference type="EMBL" id="CP001804">
    <property type="protein sequence ID" value="ACY13813.1"/>
    <property type="molecule type" value="Genomic_DNA"/>
</dbReference>
<name>D0LTB8_HALO1</name>
<feature type="chain" id="PRO_5003010573" description="ABM domain-containing protein" evidence="1">
    <location>
        <begin position="32"/>
        <end position="158"/>
    </location>
</feature>
<gene>
    <name evidence="3" type="ordered locus">Hoch_1253</name>
</gene>
<keyword evidence="4" id="KW-1185">Reference proteome</keyword>
<proteinExistence type="predicted"/>
<feature type="domain" description="ABM" evidence="2">
    <location>
        <begin position="46"/>
        <end position="119"/>
    </location>
</feature>
<sequence length="158" mass="17090">MHRRSRIACLIAMTALGLVLSACTTVTAPFAAGPAEGESTPSGRYIVAVTHLRYSESATDAFNRHAEVLQKLASASPGNVGTSFRGDLGGRDRWTLSVWTDAARMGAFVASPEHIAAIREIVPAAEIVRTVQYRIELDEYPPAWDDALHVLETQGIDR</sequence>
<feature type="signal peptide" evidence="1">
    <location>
        <begin position="1"/>
        <end position="31"/>
    </location>
</feature>
<dbReference type="SUPFAM" id="SSF54909">
    <property type="entry name" value="Dimeric alpha+beta barrel"/>
    <property type="match status" value="1"/>
</dbReference>
<dbReference type="InterPro" id="IPR011008">
    <property type="entry name" value="Dimeric_a/b-barrel"/>
</dbReference>
<accession>D0LTB8</accession>
<dbReference type="Proteomes" id="UP000001880">
    <property type="component" value="Chromosome"/>
</dbReference>
<evidence type="ECO:0000313" key="4">
    <source>
        <dbReference type="Proteomes" id="UP000001880"/>
    </source>
</evidence>